<gene>
    <name evidence="2" type="ORF">DES52_105162</name>
</gene>
<evidence type="ECO:0000313" key="2">
    <source>
        <dbReference type="EMBL" id="PYE54524.1"/>
    </source>
</evidence>
<sequence length="200" mass="22800">MIVYFDFLCPFAWRGLELMALIGERPRLVHYSLVQGNHAENPERRNPTWLLARQPLGEGSEFQQASLRAFMASHAARRQGEELAFAFALHLFRLRHVDGLKLDDPETAREAARRAGLDLERFELALQDETGLRQELATDLEEAAHLGVFGTPTFVLGSGDAAYFRFAHLPETRDDAERLWGTYVEVLSNPVRIETIKRPR</sequence>
<organism evidence="2 3">
    <name type="scientific">Deinococcus yavapaiensis KR-236</name>
    <dbReference type="NCBI Taxonomy" id="694435"/>
    <lineage>
        <taxon>Bacteria</taxon>
        <taxon>Thermotogati</taxon>
        <taxon>Deinococcota</taxon>
        <taxon>Deinococci</taxon>
        <taxon>Deinococcales</taxon>
        <taxon>Deinococcaceae</taxon>
        <taxon>Deinococcus</taxon>
    </lineage>
</organism>
<dbReference type="EMBL" id="QJSX01000005">
    <property type="protein sequence ID" value="PYE54524.1"/>
    <property type="molecule type" value="Genomic_DNA"/>
</dbReference>
<name>A0A318S6Y6_9DEIO</name>
<dbReference type="InterPro" id="IPR036249">
    <property type="entry name" value="Thioredoxin-like_sf"/>
</dbReference>
<dbReference type="GO" id="GO:0016491">
    <property type="term" value="F:oxidoreductase activity"/>
    <property type="evidence" value="ECO:0007669"/>
    <property type="project" value="InterPro"/>
</dbReference>
<protein>
    <submittedName>
        <fullName evidence="2">Putative DsbA family dithiol-disulfide isomerase</fullName>
    </submittedName>
</protein>
<dbReference type="AlphaFoldDB" id="A0A318S6Y6"/>
<reference evidence="2 3" key="1">
    <citation type="submission" date="2018-06" db="EMBL/GenBank/DDBJ databases">
        <title>Genomic Encyclopedia of Type Strains, Phase IV (KMG-IV): sequencing the most valuable type-strain genomes for metagenomic binning, comparative biology and taxonomic classification.</title>
        <authorList>
            <person name="Goeker M."/>
        </authorList>
    </citation>
    <scope>NUCLEOTIDE SEQUENCE [LARGE SCALE GENOMIC DNA]</scope>
    <source>
        <strain evidence="2 3">DSM 18048</strain>
    </source>
</reference>
<keyword evidence="3" id="KW-1185">Reference proteome</keyword>
<dbReference type="PANTHER" id="PTHR13887">
    <property type="entry name" value="GLUTATHIONE S-TRANSFERASE KAPPA"/>
    <property type="match status" value="1"/>
</dbReference>
<proteinExistence type="predicted"/>
<keyword evidence="2" id="KW-0413">Isomerase</keyword>
<dbReference type="Proteomes" id="UP000248326">
    <property type="component" value="Unassembled WGS sequence"/>
</dbReference>
<evidence type="ECO:0000259" key="1">
    <source>
        <dbReference type="Pfam" id="PF01323"/>
    </source>
</evidence>
<dbReference type="GO" id="GO:0016853">
    <property type="term" value="F:isomerase activity"/>
    <property type="evidence" value="ECO:0007669"/>
    <property type="project" value="UniProtKB-KW"/>
</dbReference>
<dbReference type="PANTHER" id="PTHR13887:SF41">
    <property type="entry name" value="THIOREDOXIN SUPERFAMILY PROTEIN"/>
    <property type="match status" value="1"/>
</dbReference>
<comment type="caution">
    <text evidence="2">The sequence shown here is derived from an EMBL/GenBank/DDBJ whole genome shotgun (WGS) entry which is preliminary data.</text>
</comment>
<dbReference type="OrthoDB" id="69280at2"/>
<dbReference type="Gene3D" id="3.40.30.10">
    <property type="entry name" value="Glutaredoxin"/>
    <property type="match status" value="1"/>
</dbReference>
<feature type="domain" description="DSBA-like thioredoxin" evidence="1">
    <location>
        <begin position="2"/>
        <end position="158"/>
    </location>
</feature>
<accession>A0A318S6Y6</accession>
<evidence type="ECO:0000313" key="3">
    <source>
        <dbReference type="Proteomes" id="UP000248326"/>
    </source>
</evidence>
<dbReference type="Pfam" id="PF01323">
    <property type="entry name" value="DSBA"/>
    <property type="match status" value="1"/>
</dbReference>
<dbReference type="RefSeq" id="WP_110886423.1">
    <property type="nucleotide sequence ID" value="NZ_QJSX01000005.1"/>
</dbReference>
<dbReference type="SUPFAM" id="SSF52833">
    <property type="entry name" value="Thioredoxin-like"/>
    <property type="match status" value="1"/>
</dbReference>
<dbReference type="InterPro" id="IPR001853">
    <property type="entry name" value="DSBA-like_thioredoxin_dom"/>
</dbReference>